<dbReference type="EMBL" id="JBHTMK010000053">
    <property type="protein sequence ID" value="MFD1371984.1"/>
    <property type="molecule type" value="Genomic_DNA"/>
</dbReference>
<comment type="caution">
    <text evidence="2">The sequence shown here is derived from an EMBL/GenBank/DDBJ whole genome shotgun (WGS) entry which is preliminary data.</text>
</comment>
<evidence type="ECO:0000313" key="3">
    <source>
        <dbReference type="Proteomes" id="UP001597183"/>
    </source>
</evidence>
<dbReference type="InterPro" id="IPR051783">
    <property type="entry name" value="NAD(P)-dependent_oxidoreduct"/>
</dbReference>
<organism evidence="2 3">
    <name type="scientific">Actinoplanes sichuanensis</name>
    <dbReference type="NCBI Taxonomy" id="512349"/>
    <lineage>
        <taxon>Bacteria</taxon>
        <taxon>Bacillati</taxon>
        <taxon>Actinomycetota</taxon>
        <taxon>Actinomycetes</taxon>
        <taxon>Micromonosporales</taxon>
        <taxon>Micromonosporaceae</taxon>
        <taxon>Actinoplanes</taxon>
    </lineage>
</organism>
<dbReference type="SUPFAM" id="SSF51735">
    <property type="entry name" value="NAD(P)-binding Rossmann-fold domains"/>
    <property type="match status" value="1"/>
</dbReference>
<reference evidence="3" key="1">
    <citation type="journal article" date="2019" name="Int. J. Syst. Evol. Microbiol.">
        <title>The Global Catalogue of Microorganisms (GCM) 10K type strain sequencing project: providing services to taxonomists for standard genome sequencing and annotation.</title>
        <authorList>
            <consortium name="The Broad Institute Genomics Platform"/>
            <consortium name="The Broad Institute Genome Sequencing Center for Infectious Disease"/>
            <person name="Wu L."/>
            <person name="Ma J."/>
        </authorList>
    </citation>
    <scope>NUCLEOTIDE SEQUENCE [LARGE SCALE GENOMIC DNA]</scope>
    <source>
        <strain evidence="3">CCM 7526</strain>
    </source>
</reference>
<evidence type="ECO:0000259" key="1">
    <source>
        <dbReference type="Pfam" id="PF13460"/>
    </source>
</evidence>
<proteinExistence type="predicted"/>
<dbReference type="RefSeq" id="WP_317787083.1">
    <property type="nucleotide sequence ID" value="NZ_AP028461.1"/>
</dbReference>
<dbReference type="InterPro" id="IPR016040">
    <property type="entry name" value="NAD(P)-bd_dom"/>
</dbReference>
<dbReference type="Gene3D" id="3.40.50.720">
    <property type="entry name" value="NAD(P)-binding Rossmann-like Domain"/>
    <property type="match status" value="1"/>
</dbReference>
<accession>A0ABW4AN45</accession>
<dbReference type="Pfam" id="PF13460">
    <property type="entry name" value="NAD_binding_10"/>
    <property type="match status" value="1"/>
</dbReference>
<dbReference type="PANTHER" id="PTHR48079:SF6">
    <property type="entry name" value="NAD(P)-BINDING DOMAIN-CONTAINING PROTEIN-RELATED"/>
    <property type="match status" value="1"/>
</dbReference>
<name>A0ABW4AN45_9ACTN</name>
<feature type="domain" description="NAD(P)-binding" evidence="1">
    <location>
        <begin position="9"/>
        <end position="117"/>
    </location>
</feature>
<evidence type="ECO:0000313" key="2">
    <source>
        <dbReference type="EMBL" id="MFD1371984.1"/>
    </source>
</evidence>
<sequence>MRYVIVGCGNVGLELAARWTTAGHHVTGTTTTPGRVDEIAAVSAEVAVLRGSDRDALARATDGADAVVLTVSPRIFRAFDAQTRVAEYADTLTATAATAVTVHPRVVFTSSISVYGRGDSTPVTEDSPRTDDPDASPRNFIAAEAAVLATTRGAVVRIPDVYGHPRDIDYPARVKLAHEMLGGSVPFDGDALIYRIDYRDAAAALDHVVTHNLTGAWNAVPDTIVPPTNREFFTRIAAEAGLPALTYRAEIATPTVPISSARLRAKGFTFRYQPDACRSQ</sequence>
<protein>
    <submittedName>
        <fullName evidence="2">NAD(P)H-binding protein</fullName>
    </submittedName>
</protein>
<gene>
    <name evidence="2" type="ORF">ACFQ5G_42235</name>
</gene>
<dbReference type="Proteomes" id="UP001597183">
    <property type="component" value="Unassembled WGS sequence"/>
</dbReference>
<dbReference type="PANTHER" id="PTHR48079">
    <property type="entry name" value="PROTEIN YEEZ"/>
    <property type="match status" value="1"/>
</dbReference>
<keyword evidence="3" id="KW-1185">Reference proteome</keyword>
<dbReference type="InterPro" id="IPR036291">
    <property type="entry name" value="NAD(P)-bd_dom_sf"/>
</dbReference>